<keyword evidence="5" id="KW-0472">Membrane</keyword>
<comment type="subcellular location">
    <subcellularLocation>
        <location evidence="1">Cell inner membrane</location>
    </subcellularLocation>
</comment>
<dbReference type="EMBL" id="SGXC01000001">
    <property type="protein sequence ID" value="RZS84426.1"/>
    <property type="molecule type" value="Genomic_DNA"/>
</dbReference>
<keyword evidence="6" id="KW-0012">Acyltransferase</keyword>
<proteinExistence type="predicted"/>
<dbReference type="PIRSF" id="PIRSF026649">
    <property type="entry name" value="MsbB"/>
    <property type="match status" value="1"/>
</dbReference>
<keyword evidence="8" id="KW-1185">Reference proteome</keyword>
<dbReference type="GO" id="GO:0009247">
    <property type="term" value="P:glycolipid biosynthetic process"/>
    <property type="evidence" value="ECO:0007669"/>
    <property type="project" value="UniProtKB-ARBA"/>
</dbReference>
<evidence type="ECO:0000256" key="5">
    <source>
        <dbReference type="ARBA" id="ARBA00023136"/>
    </source>
</evidence>
<dbReference type="NCBIfam" id="NF006487">
    <property type="entry name" value="PRK08905.1"/>
    <property type="match status" value="1"/>
</dbReference>
<dbReference type="Pfam" id="PF03279">
    <property type="entry name" value="Lip_A_acyltrans"/>
    <property type="match status" value="1"/>
</dbReference>
<dbReference type="InterPro" id="IPR004960">
    <property type="entry name" value="LipA_acyltrans"/>
</dbReference>
<dbReference type="GO" id="GO:0005886">
    <property type="term" value="C:plasma membrane"/>
    <property type="evidence" value="ECO:0007669"/>
    <property type="project" value="UniProtKB-SubCell"/>
</dbReference>
<dbReference type="PANTHER" id="PTHR30606:SF10">
    <property type="entry name" value="PHOSPHATIDYLINOSITOL MANNOSIDE ACYLTRANSFERASE"/>
    <property type="match status" value="1"/>
</dbReference>
<sequence>MEPTPLAGNVAAGLVIRGSDRSMLLTFYRLLARLPLGWLHRLGRCLGLLVYRGSADYAARLRANAALGGYEGEDFARRSAAAAGEGALEIPRVWFRPDRALAECRTDDWDAVQGALDEGKGILFLTPHLGCFEVAARYYAHRGGPITVLYRPPRKAWVSQLVEGGRRGPNLDTAPANLQGVRQLVRALRRGEAIGILPDQVPGNGEGVWAPFFGKPAFSMVLPGRLAAQTGAAVVLAAGERLPGAQGWKVHFVRLPGPVPETAEDQAAWVNAGMEAMIRRCPEQYLWGYNRYKAPRGETPPAA</sequence>
<evidence type="ECO:0000256" key="2">
    <source>
        <dbReference type="ARBA" id="ARBA00022475"/>
    </source>
</evidence>
<accession>A0A4Q7NHS8</accession>
<evidence type="ECO:0000313" key="8">
    <source>
        <dbReference type="Proteomes" id="UP000292445"/>
    </source>
</evidence>
<evidence type="ECO:0000313" key="7">
    <source>
        <dbReference type="EMBL" id="RZS84426.1"/>
    </source>
</evidence>
<dbReference type="Proteomes" id="UP000292445">
    <property type="component" value="Unassembled WGS sequence"/>
</dbReference>
<reference evidence="7 8" key="1">
    <citation type="submission" date="2019-02" db="EMBL/GenBank/DDBJ databases">
        <title>Genomic Encyclopedia of Type Strains, Phase IV (KMG-IV): sequencing the most valuable type-strain genomes for metagenomic binning, comparative biology and taxonomic classification.</title>
        <authorList>
            <person name="Goeker M."/>
        </authorList>
    </citation>
    <scope>NUCLEOTIDE SEQUENCE [LARGE SCALE GENOMIC DNA]</scope>
    <source>
        <strain evidence="7 8">K24</strain>
    </source>
</reference>
<protein>
    <submittedName>
        <fullName evidence="7">KDO2-lipid IV(A) lauroyltransferase</fullName>
    </submittedName>
</protein>
<name>A0A4Q7NHS8_9BURK</name>
<evidence type="ECO:0000256" key="1">
    <source>
        <dbReference type="ARBA" id="ARBA00004533"/>
    </source>
</evidence>
<dbReference type="CDD" id="cd07984">
    <property type="entry name" value="LPLAT_LABLAT-like"/>
    <property type="match status" value="1"/>
</dbReference>
<keyword evidence="4 7" id="KW-0808">Transferase</keyword>
<keyword evidence="3" id="KW-0997">Cell inner membrane</keyword>
<evidence type="ECO:0000256" key="6">
    <source>
        <dbReference type="ARBA" id="ARBA00023315"/>
    </source>
</evidence>
<dbReference type="AlphaFoldDB" id="A0A4Q7NHS8"/>
<evidence type="ECO:0000256" key="4">
    <source>
        <dbReference type="ARBA" id="ARBA00022679"/>
    </source>
</evidence>
<organism evidence="7 8">
    <name type="scientific">Pigmentiphaga kullae</name>
    <dbReference type="NCBI Taxonomy" id="151784"/>
    <lineage>
        <taxon>Bacteria</taxon>
        <taxon>Pseudomonadati</taxon>
        <taxon>Pseudomonadota</taxon>
        <taxon>Betaproteobacteria</taxon>
        <taxon>Burkholderiales</taxon>
        <taxon>Alcaligenaceae</taxon>
        <taxon>Pigmentiphaga</taxon>
    </lineage>
</organism>
<comment type="caution">
    <text evidence="7">The sequence shown here is derived from an EMBL/GenBank/DDBJ whole genome shotgun (WGS) entry which is preliminary data.</text>
</comment>
<keyword evidence="2" id="KW-1003">Cell membrane</keyword>
<dbReference type="GO" id="GO:0016746">
    <property type="term" value="F:acyltransferase activity"/>
    <property type="evidence" value="ECO:0007669"/>
    <property type="project" value="UniProtKB-KW"/>
</dbReference>
<evidence type="ECO:0000256" key="3">
    <source>
        <dbReference type="ARBA" id="ARBA00022519"/>
    </source>
</evidence>
<gene>
    <name evidence="7" type="ORF">EV675_0443</name>
</gene>
<dbReference type="PANTHER" id="PTHR30606">
    <property type="entry name" value="LIPID A BIOSYNTHESIS LAUROYL ACYLTRANSFERASE"/>
    <property type="match status" value="1"/>
</dbReference>